<dbReference type="eggNOG" id="ENOG50331K6">
    <property type="taxonomic scope" value="Bacteria"/>
</dbReference>
<feature type="transmembrane region" description="Helical" evidence="1">
    <location>
        <begin position="69"/>
        <end position="86"/>
    </location>
</feature>
<feature type="transmembrane region" description="Helical" evidence="1">
    <location>
        <begin position="35"/>
        <end position="57"/>
    </location>
</feature>
<evidence type="ECO:0000313" key="4">
    <source>
        <dbReference type="Proteomes" id="UP000011666"/>
    </source>
</evidence>
<keyword evidence="1" id="KW-0472">Membrane</keyword>
<feature type="domain" description="Low molecular weight protein antigen 6 PH" evidence="2">
    <location>
        <begin position="87"/>
        <end position="157"/>
    </location>
</feature>
<gene>
    <name evidence="3" type="ORF">GS4_18_00640</name>
</gene>
<sequence>MPEGADHPVTGPPARDTEPSDVWEFVYRPRRTPRIAIAVAIVVLIIHIVFGALLTISDTGVQIGLSDQFAIWIIGVVVAGAILLFTRVRLRVGPQGVGVRNLTSERVFGWDRIVGLTYPDKGFGARLLLPADEHIPVLAVQAGDGDRAVGAMNRFRELRQIHAPRPTSD</sequence>
<proteinExistence type="predicted"/>
<reference evidence="3 4" key="1">
    <citation type="submission" date="2013-01" db="EMBL/GenBank/DDBJ databases">
        <title>Whole genome shotgun sequence of Gordonia soli NBRC 108243.</title>
        <authorList>
            <person name="Isaki-Nakamura S."/>
            <person name="Hosoyama A."/>
            <person name="Tsuchikane K."/>
            <person name="Ando Y."/>
            <person name="Baba S."/>
            <person name="Ohji S."/>
            <person name="Hamada M."/>
            <person name="Tamura T."/>
            <person name="Yamazoe A."/>
            <person name="Yamazaki S."/>
            <person name="Fujita N."/>
        </authorList>
    </citation>
    <scope>NUCLEOTIDE SEQUENCE [LARGE SCALE GENOMIC DNA]</scope>
    <source>
        <strain evidence="3 4">NBRC 108243</strain>
    </source>
</reference>
<dbReference type="AlphaFoldDB" id="M0QKG7"/>
<keyword evidence="4" id="KW-1185">Reference proteome</keyword>
<accession>M0QKG7</accession>
<keyword evidence="1" id="KW-0812">Transmembrane</keyword>
<keyword evidence="1" id="KW-1133">Transmembrane helix</keyword>
<dbReference type="Pfam" id="PF10756">
    <property type="entry name" value="bPH_6"/>
    <property type="match status" value="1"/>
</dbReference>
<evidence type="ECO:0000313" key="3">
    <source>
        <dbReference type="EMBL" id="GAC68776.1"/>
    </source>
</evidence>
<dbReference type="EMBL" id="BANX01000018">
    <property type="protein sequence ID" value="GAC68776.1"/>
    <property type="molecule type" value="Genomic_DNA"/>
</dbReference>
<dbReference type="STRING" id="1223545.GS4_18_00640"/>
<protein>
    <recommendedName>
        <fullName evidence="2">Low molecular weight protein antigen 6 PH domain-containing protein</fullName>
    </recommendedName>
</protein>
<evidence type="ECO:0000256" key="1">
    <source>
        <dbReference type="SAM" id="Phobius"/>
    </source>
</evidence>
<comment type="caution">
    <text evidence="3">The sequence shown here is derived from an EMBL/GenBank/DDBJ whole genome shotgun (WGS) entry which is preliminary data.</text>
</comment>
<name>M0QKG7_9ACTN</name>
<dbReference type="Proteomes" id="UP000011666">
    <property type="component" value="Unassembled WGS sequence"/>
</dbReference>
<evidence type="ECO:0000259" key="2">
    <source>
        <dbReference type="Pfam" id="PF10756"/>
    </source>
</evidence>
<organism evidence="3 4">
    <name type="scientific">Gordonia soli NBRC 108243</name>
    <dbReference type="NCBI Taxonomy" id="1223545"/>
    <lineage>
        <taxon>Bacteria</taxon>
        <taxon>Bacillati</taxon>
        <taxon>Actinomycetota</taxon>
        <taxon>Actinomycetes</taxon>
        <taxon>Mycobacteriales</taxon>
        <taxon>Gordoniaceae</taxon>
        <taxon>Gordonia</taxon>
    </lineage>
</organism>
<dbReference type="InterPro" id="IPR019692">
    <property type="entry name" value="CFP-6_PH"/>
</dbReference>